<keyword evidence="8 10" id="KW-0472">Membrane</keyword>
<evidence type="ECO:0000256" key="6">
    <source>
        <dbReference type="ARBA" id="ARBA00022692"/>
    </source>
</evidence>
<comment type="pathway">
    <text evidence="2 10">Protein modification; protein glycosylation.</text>
</comment>
<protein>
    <recommendedName>
        <fullName evidence="9 10">Polyprenol-phosphate-mannose--protein mannosyltransferase</fullName>
        <ecNumber evidence="10">2.4.1.-</ecNumber>
    </recommendedName>
</protein>
<evidence type="ECO:0000256" key="8">
    <source>
        <dbReference type="ARBA" id="ARBA00023136"/>
    </source>
</evidence>
<dbReference type="InterPro" id="IPR027005">
    <property type="entry name" value="PMT-like"/>
</dbReference>
<evidence type="ECO:0000259" key="12">
    <source>
        <dbReference type="Pfam" id="PF16192"/>
    </source>
</evidence>
<feature type="domain" description="Protein O-mannosyl-transferase C-terminal four TM" evidence="12">
    <location>
        <begin position="297"/>
        <end position="470"/>
    </location>
</feature>
<comment type="function">
    <text evidence="10">Protein O-mannosyltransferase that catalyzes the transfer of a single mannose residue from a polyprenol phospho-mannosyl lipidic donor to the hydroxyl group of selected serine and threonine residues in acceptor proteins.</text>
</comment>
<evidence type="ECO:0000256" key="4">
    <source>
        <dbReference type="ARBA" id="ARBA00022676"/>
    </source>
</evidence>
<feature type="transmembrane region" description="Helical" evidence="10">
    <location>
        <begin position="149"/>
        <end position="166"/>
    </location>
</feature>
<feature type="transmembrane region" description="Helical" evidence="10">
    <location>
        <begin position="219"/>
        <end position="239"/>
    </location>
</feature>
<keyword evidence="5 10" id="KW-0808">Transferase</keyword>
<dbReference type="Proteomes" id="UP000177979">
    <property type="component" value="Unassembled WGS sequence"/>
</dbReference>
<dbReference type="GO" id="GO:0004169">
    <property type="term" value="F:dolichyl-phosphate-mannose-protein mannosyltransferase activity"/>
    <property type="evidence" value="ECO:0007669"/>
    <property type="project" value="UniProtKB-UniRule"/>
</dbReference>
<comment type="similarity">
    <text evidence="3 10">Belongs to the glycosyltransferase 39 family.</text>
</comment>
<feature type="transmembrane region" description="Helical" evidence="10">
    <location>
        <begin position="371"/>
        <end position="389"/>
    </location>
</feature>
<organism evidence="13 14">
    <name type="scientific">Candidatus Collierbacteria bacterium RIFCSPHIGHO2_01_FULL_50_25</name>
    <dbReference type="NCBI Taxonomy" id="1817722"/>
    <lineage>
        <taxon>Bacteria</taxon>
        <taxon>Candidatus Collieribacteriota</taxon>
    </lineage>
</organism>
<evidence type="ECO:0000256" key="5">
    <source>
        <dbReference type="ARBA" id="ARBA00022679"/>
    </source>
</evidence>
<dbReference type="AlphaFoldDB" id="A0A1F5EUF5"/>
<dbReference type="GO" id="GO:0012505">
    <property type="term" value="C:endomembrane system"/>
    <property type="evidence" value="ECO:0007669"/>
    <property type="project" value="UniProtKB-SubCell"/>
</dbReference>
<dbReference type="UniPathway" id="UPA00378"/>
<evidence type="ECO:0000256" key="3">
    <source>
        <dbReference type="ARBA" id="ARBA00007222"/>
    </source>
</evidence>
<dbReference type="Pfam" id="PF16192">
    <property type="entry name" value="PMT_4TMC"/>
    <property type="match status" value="1"/>
</dbReference>
<accession>A0A1F5EUF5</accession>
<dbReference type="STRING" id="1817722.A2703_01205"/>
<keyword evidence="10" id="KW-1003">Cell membrane</keyword>
<evidence type="ECO:0000313" key="14">
    <source>
        <dbReference type="Proteomes" id="UP000177979"/>
    </source>
</evidence>
<dbReference type="EC" id="2.4.1.-" evidence="10"/>
<reference evidence="13 14" key="1">
    <citation type="journal article" date="2016" name="Nat. Commun.">
        <title>Thousands of microbial genomes shed light on interconnected biogeochemical processes in an aquifer system.</title>
        <authorList>
            <person name="Anantharaman K."/>
            <person name="Brown C.T."/>
            <person name="Hug L.A."/>
            <person name="Sharon I."/>
            <person name="Castelle C.J."/>
            <person name="Probst A.J."/>
            <person name="Thomas B.C."/>
            <person name="Singh A."/>
            <person name="Wilkins M.J."/>
            <person name="Karaoz U."/>
            <person name="Brodie E.L."/>
            <person name="Williams K.H."/>
            <person name="Hubbard S.S."/>
            <person name="Banfield J.F."/>
        </authorList>
    </citation>
    <scope>NUCLEOTIDE SEQUENCE [LARGE SCALE GENOMIC DNA]</scope>
</reference>
<gene>
    <name evidence="13" type="ORF">A2703_01205</name>
</gene>
<comment type="caution">
    <text evidence="13">The sequence shown here is derived from an EMBL/GenBank/DDBJ whole genome shotgun (WGS) entry which is preliminary data.</text>
</comment>
<keyword evidence="4 10" id="KW-0328">Glycosyltransferase</keyword>
<evidence type="ECO:0000256" key="2">
    <source>
        <dbReference type="ARBA" id="ARBA00004922"/>
    </source>
</evidence>
<proteinExistence type="inferred from homology"/>
<evidence type="ECO:0000256" key="7">
    <source>
        <dbReference type="ARBA" id="ARBA00022989"/>
    </source>
</evidence>
<keyword evidence="7 10" id="KW-1133">Transmembrane helix</keyword>
<sequence length="478" mass="55488">MVLKQKQTLIQLLALCVLGFVIFLYQLGYPAQLIFDETYHIPAAQKYLNGVFFQENHPPLGKLLIALGEKIWQRNKLTNQFVLMEKVKGDIPQVDFFGYRFFPALFGLLSIIVLFFIFRLIIPDQLVAFVFSLMALFDNALIVQARSAMLDSFLIFFLLLTTYLSLKATQAPRLSRKQLLLLGFASAGAVLVKHTGWIVLVILLPVILRVIRDRKTDGYRCFIFFIFAFSLTYVLVWKIHYSLGKVTPEINSGISQELMAWKGGGRRIDPIKLTYLQIRDAWAFSSQYNRGVPDLDLCKPDEVGSPWYYWPFGGRGISYRWETSGDWYRHLFLIGNPLVWLISLSGVLLPMAWIVGGWFFGIKVRSKSSRLIPYFALIYISYMMPFLLIRRVMYLYHYLPAMVFGLILFSLTLLESRRIGKIGFTEKNRRYIALALIGLVFFSFIIYAPLTYYLPVSKEYMKRINILPIWNTDFQQRN</sequence>
<feature type="transmembrane region" description="Helical" evidence="10">
    <location>
        <begin position="178"/>
        <end position="207"/>
    </location>
</feature>
<evidence type="ECO:0000256" key="10">
    <source>
        <dbReference type="RuleBase" id="RU367007"/>
    </source>
</evidence>
<comment type="subcellular location">
    <subcellularLocation>
        <location evidence="10">Cell membrane</location>
    </subcellularLocation>
    <subcellularLocation>
        <location evidence="1">Endomembrane system</location>
        <topology evidence="1">Multi-pass membrane protein</topology>
    </subcellularLocation>
</comment>
<dbReference type="GO" id="GO:0005886">
    <property type="term" value="C:plasma membrane"/>
    <property type="evidence" value="ECO:0007669"/>
    <property type="project" value="UniProtKB-SubCell"/>
</dbReference>
<dbReference type="PANTHER" id="PTHR10050">
    <property type="entry name" value="DOLICHYL-PHOSPHATE-MANNOSE--PROTEIN MANNOSYLTRANSFERASE"/>
    <property type="match status" value="1"/>
</dbReference>
<feature type="transmembrane region" description="Helical" evidence="10">
    <location>
        <begin position="434"/>
        <end position="454"/>
    </location>
</feature>
<feature type="transmembrane region" description="Helical" evidence="10">
    <location>
        <begin position="395"/>
        <end position="414"/>
    </location>
</feature>
<evidence type="ECO:0000256" key="9">
    <source>
        <dbReference type="ARBA" id="ARBA00093617"/>
    </source>
</evidence>
<evidence type="ECO:0000313" key="13">
    <source>
        <dbReference type="EMBL" id="OGD71038.1"/>
    </source>
</evidence>
<feature type="domain" description="ArnT-like N-terminal" evidence="11">
    <location>
        <begin position="15"/>
        <end position="212"/>
    </location>
</feature>
<dbReference type="EMBL" id="MFAG01000041">
    <property type="protein sequence ID" value="OGD71038.1"/>
    <property type="molecule type" value="Genomic_DNA"/>
</dbReference>
<evidence type="ECO:0000256" key="1">
    <source>
        <dbReference type="ARBA" id="ARBA00004127"/>
    </source>
</evidence>
<feature type="transmembrane region" description="Helical" evidence="10">
    <location>
        <begin position="338"/>
        <end position="359"/>
    </location>
</feature>
<feature type="transmembrane region" description="Helical" evidence="10">
    <location>
        <begin position="12"/>
        <end position="29"/>
    </location>
</feature>
<dbReference type="InterPro" id="IPR032421">
    <property type="entry name" value="PMT_4TMC"/>
</dbReference>
<name>A0A1F5EUF5_9BACT</name>
<dbReference type="InterPro" id="IPR003342">
    <property type="entry name" value="ArnT-like_N"/>
</dbReference>
<feature type="transmembrane region" description="Helical" evidence="10">
    <location>
        <begin position="104"/>
        <end position="137"/>
    </location>
</feature>
<evidence type="ECO:0000259" key="11">
    <source>
        <dbReference type="Pfam" id="PF02366"/>
    </source>
</evidence>
<dbReference type="Pfam" id="PF02366">
    <property type="entry name" value="PMT"/>
    <property type="match status" value="1"/>
</dbReference>
<keyword evidence="6 10" id="KW-0812">Transmembrane</keyword>